<accession>A0A8S5SFU9</accession>
<dbReference type="EMBL" id="BK032588">
    <property type="protein sequence ID" value="DAF49792.1"/>
    <property type="molecule type" value="Genomic_DNA"/>
</dbReference>
<protein>
    <submittedName>
        <fullName evidence="1">Uncharacterized protein</fullName>
    </submittedName>
</protein>
<evidence type="ECO:0000313" key="1">
    <source>
        <dbReference type="EMBL" id="DAF49792.1"/>
    </source>
</evidence>
<reference evidence="1" key="1">
    <citation type="journal article" date="2021" name="Proc. Natl. Acad. Sci. U.S.A.">
        <title>A Catalog of Tens of Thousands of Viruses from Human Metagenomes Reveals Hidden Associations with Chronic Diseases.</title>
        <authorList>
            <person name="Tisza M.J."/>
            <person name="Buck C.B."/>
        </authorList>
    </citation>
    <scope>NUCLEOTIDE SEQUENCE</scope>
    <source>
        <strain evidence="1">CtyhJ29</strain>
    </source>
</reference>
<proteinExistence type="predicted"/>
<organism evidence="1">
    <name type="scientific">Myoviridae sp. ctyhJ29</name>
    <dbReference type="NCBI Taxonomy" id="2827719"/>
    <lineage>
        <taxon>Viruses</taxon>
        <taxon>Duplodnaviria</taxon>
        <taxon>Heunggongvirae</taxon>
        <taxon>Uroviricota</taxon>
        <taxon>Caudoviricetes</taxon>
    </lineage>
</organism>
<sequence length="30" mass="3480">MEEKVGLCGECRIEGRVAIKGWARKRPFFL</sequence>
<name>A0A8S5SFU9_9CAUD</name>